<dbReference type="Pfam" id="PF14327">
    <property type="entry name" value="CSTF2_hinge"/>
    <property type="match status" value="1"/>
</dbReference>
<dbReference type="OrthoDB" id="77772at2759"/>
<protein>
    <recommendedName>
        <fullName evidence="1">Cleavage stimulation factor subunit 2 hinge domain-containing protein</fullName>
    </recommendedName>
</protein>
<name>A0A2P4YE70_9STRA</name>
<evidence type="ECO:0000259" key="1">
    <source>
        <dbReference type="Pfam" id="PF14327"/>
    </source>
</evidence>
<dbReference type="InterPro" id="IPR025742">
    <property type="entry name" value="CSTF2_hinge"/>
</dbReference>
<dbReference type="AlphaFoldDB" id="A0A2P4YE70"/>
<dbReference type="Proteomes" id="UP000237271">
    <property type="component" value="Unassembled WGS sequence"/>
</dbReference>
<comment type="caution">
    <text evidence="2">The sequence shown here is derived from an EMBL/GenBank/DDBJ whole genome shotgun (WGS) entry which is preliminary data.</text>
</comment>
<reference evidence="2 3" key="1">
    <citation type="journal article" date="2017" name="Genome Biol. Evol.">
        <title>Phytophthora megakarya and P. palmivora, closely related causal agents of cacao black pod rot, underwent increases in genome sizes and gene numbers by different mechanisms.</title>
        <authorList>
            <person name="Ali S.S."/>
            <person name="Shao J."/>
            <person name="Lary D.J."/>
            <person name="Kronmiller B."/>
            <person name="Shen D."/>
            <person name="Strem M.D."/>
            <person name="Amoako-Attah I."/>
            <person name="Akrofi A.Y."/>
            <person name="Begoude B.A."/>
            <person name="Ten Hoopen G.M."/>
            <person name="Coulibaly K."/>
            <person name="Kebe B.I."/>
            <person name="Melnick R.L."/>
            <person name="Guiltinan M.J."/>
            <person name="Tyler B.M."/>
            <person name="Meinhardt L.W."/>
            <person name="Bailey B.A."/>
        </authorList>
    </citation>
    <scope>NUCLEOTIDE SEQUENCE [LARGE SCALE GENOMIC DNA]</scope>
    <source>
        <strain evidence="3">sbr112.9</strain>
    </source>
</reference>
<accession>A0A2P4YE70</accession>
<organism evidence="2 3">
    <name type="scientific">Phytophthora palmivora</name>
    <dbReference type="NCBI Taxonomy" id="4796"/>
    <lineage>
        <taxon>Eukaryota</taxon>
        <taxon>Sar</taxon>
        <taxon>Stramenopiles</taxon>
        <taxon>Oomycota</taxon>
        <taxon>Peronosporomycetes</taxon>
        <taxon>Peronosporales</taxon>
        <taxon>Peronosporaceae</taxon>
        <taxon>Phytophthora</taxon>
    </lineage>
</organism>
<feature type="domain" description="Cleavage stimulation factor subunit 2 hinge" evidence="1">
    <location>
        <begin position="20"/>
        <end position="76"/>
    </location>
</feature>
<evidence type="ECO:0000313" key="3">
    <source>
        <dbReference type="Proteomes" id="UP000237271"/>
    </source>
</evidence>
<sequence length="161" mass="18065">MRRACAGLDLSWIGSRQSTSVKDLTEAEVYELVYMLKQCNESDPAETRRLLQDHPELARAVAQAQLRLGMIKERTASAPAPANAIVSCGCRSRTASDMTQLQSMEGDLTRARHDVEVAQKAYADRERTITENQAQIRTLSRDLGKVVRERDALRHEYTAAF</sequence>
<evidence type="ECO:0000313" key="2">
    <source>
        <dbReference type="EMBL" id="POM76110.1"/>
    </source>
</evidence>
<gene>
    <name evidence="2" type="ORF">PHPALM_6687</name>
</gene>
<dbReference type="EMBL" id="NCKW01003535">
    <property type="protein sequence ID" value="POM76110.1"/>
    <property type="molecule type" value="Genomic_DNA"/>
</dbReference>
<keyword evidence="3" id="KW-1185">Reference proteome</keyword>
<proteinExistence type="predicted"/>